<proteinExistence type="predicted"/>
<gene>
    <name evidence="1" type="ORF">UFOPK3204_00458</name>
</gene>
<accession>A0A6J6ZY87</accession>
<sequence>MPGGGRTTATPACQIVMDRPLFQKFAGVEPAKRLLEAVRFNRSLDDVYLVAVMDDDVGLGPHVRG</sequence>
<protein>
    <submittedName>
        <fullName evidence="1">Unannotated protein</fullName>
    </submittedName>
</protein>
<organism evidence="1">
    <name type="scientific">freshwater metagenome</name>
    <dbReference type="NCBI Taxonomy" id="449393"/>
    <lineage>
        <taxon>unclassified sequences</taxon>
        <taxon>metagenomes</taxon>
        <taxon>ecological metagenomes</taxon>
    </lineage>
</organism>
<name>A0A6J6ZY87_9ZZZZ</name>
<reference evidence="1" key="1">
    <citation type="submission" date="2020-05" db="EMBL/GenBank/DDBJ databases">
        <authorList>
            <person name="Chiriac C."/>
            <person name="Salcher M."/>
            <person name="Ghai R."/>
            <person name="Kavagutti S V."/>
        </authorList>
    </citation>
    <scope>NUCLEOTIDE SEQUENCE</scope>
</reference>
<dbReference type="EMBL" id="CAFABK010000013">
    <property type="protein sequence ID" value="CAB4825481.1"/>
    <property type="molecule type" value="Genomic_DNA"/>
</dbReference>
<evidence type="ECO:0000313" key="1">
    <source>
        <dbReference type="EMBL" id="CAB4825481.1"/>
    </source>
</evidence>
<dbReference type="AlphaFoldDB" id="A0A6J6ZY87"/>